<evidence type="ECO:0000313" key="1">
    <source>
        <dbReference type="EMBL" id="RCV58396.1"/>
    </source>
</evidence>
<proteinExistence type="predicted"/>
<organism evidence="1 2">
    <name type="scientific">Marinitenerispora sediminis</name>
    <dbReference type="NCBI Taxonomy" id="1931232"/>
    <lineage>
        <taxon>Bacteria</taxon>
        <taxon>Bacillati</taxon>
        <taxon>Actinomycetota</taxon>
        <taxon>Actinomycetes</taxon>
        <taxon>Streptosporangiales</taxon>
        <taxon>Nocardiopsidaceae</taxon>
        <taxon>Marinitenerispora</taxon>
    </lineage>
</organism>
<accession>A0A368T4U7</accession>
<protein>
    <submittedName>
        <fullName evidence="1">Uncharacterized protein</fullName>
    </submittedName>
</protein>
<reference evidence="1 2" key="1">
    <citation type="submission" date="2018-04" db="EMBL/GenBank/DDBJ databases">
        <title>Novel actinobacteria from marine sediment.</title>
        <authorList>
            <person name="Ng Z.Y."/>
            <person name="Tan G.Y.A."/>
        </authorList>
    </citation>
    <scope>NUCLEOTIDE SEQUENCE [LARGE SCALE GENOMIC DNA]</scope>
    <source>
        <strain evidence="1 2">TPS81</strain>
    </source>
</reference>
<dbReference type="AlphaFoldDB" id="A0A368T4U7"/>
<dbReference type="Proteomes" id="UP000253318">
    <property type="component" value="Unassembled WGS sequence"/>
</dbReference>
<dbReference type="OrthoDB" id="3436657at2"/>
<name>A0A368T4U7_9ACTN</name>
<gene>
    <name evidence="1" type="ORF">DEF24_13590</name>
</gene>
<keyword evidence="2" id="KW-1185">Reference proteome</keyword>
<dbReference type="RefSeq" id="WP_114399132.1">
    <property type="nucleotide sequence ID" value="NZ_QEIM01000108.1"/>
</dbReference>
<dbReference type="EMBL" id="QEIN01000095">
    <property type="protein sequence ID" value="RCV58396.1"/>
    <property type="molecule type" value="Genomic_DNA"/>
</dbReference>
<comment type="caution">
    <text evidence="1">The sequence shown here is derived from an EMBL/GenBank/DDBJ whole genome shotgun (WGS) entry which is preliminary data.</text>
</comment>
<sequence length="95" mass="10905">MTTDSDDAILRLLRRHFQGRWRIRRTTRLWIATAEDYLTGHAPTIVETDLNTFVRQLEDPPPSAGRSLLSRPAFRDHLDQVGEDGVYHQPNPPTA</sequence>
<evidence type="ECO:0000313" key="2">
    <source>
        <dbReference type="Proteomes" id="UP000253318"/>
    </source>
</evidence>